<feature type="region of interest" description="Disordered" evidence="1">
    <location>
        <begin position="1"/>
        <end position="21"/>
    </location>
</feature>
<proteinExistence type="predicted"/>
<sequence>MWISINETGRGGEGDRNLGDGASSARNGTLHCVPFGTFQRLQYVVPSIPSTKITRCRELQLKRPLCGHINHSPQMHGGVGGLEGKTLCVPFMGCRTGEGEFGVSNFIKEVSTSGLSFMKFHIKSRLLILKQFSARNGEIHHLCKCGCWGKKKIK</sequence>
<organism evidence="2 3">
    <name type="scientific">Caerostris darwini</name>
    <dbReference type="NCBI Taxonomy" id="1538125"/>
    <lineage>
        <taxon>Eukaryota</taxon>
        <taxon>Metazoa</taxon>
        <taxon>Ecdysozoa</taxon>
        <taxon>Arthropoda</taxon>
        <taxon>Chelicerata</taxon>
        <taxon>Arachnida</taxon>
        <taxon>Araneae</taxon>
        <taxon>Araneomorphae</taxon>
        <taxon>Entelegynae</taxon>
        <taxon>Araneoidea</taxon>
        <taxon>Araneidae</taxon>
        <taxon>Caerostris</taxon>
    </lineage>
</organism>
<evidence type="ECO:0000313" key="3">
    <source>
        <dbReference type="Proteomes" id="UP001054837"/>
    </source>
</evidence>
<reference evidence="2 3" key="1">
    <citation type="submission" date="2021-06" db="EMBL/GenBank/DDBJ databases">
        <title>Caerostris darwini draft genome.</title>
        <authorList>
            <person name="Kono N."/>
            <person name="Arakawa K."/>
        </authorList>
    </citation>
    <scope>NUCLEOTIDE SEQUENCE [LARGE SCALE GENOMIC DNA]</scope>
</reference>
<accession>A0AAV4NVN3</accession>
<protein>
    <submittedName>
        <fullName evidence="2">Uncharacterized protein</fullName>
    </submittedName>
</protein>
<evidence type="ECO:0000256" key="1">
    <source>
        <dbReference type="SAM" id="MobiDB-lite"/>
    </source>
</evidence>
<keyword evidence="3" id="KW-1185">Reference proteome</keyword>
<gene>
    <name evidence="2" type="ORF">CDAR_383251</name>
</gene>
<name>A0AAV4NVN3_9ARAC</name>
<evidence type="ECO:0000313" key="2">
    <source>
        <dbReference type="EMBL" id="GIX88854.1"/>
    </source>
</evidence>
<dbReference type="EMBL" id="BPLQ01002109">
    <property type="protein sequence ID" value="GIX88854.1"/>
    <property type="molecule type" value="Genomic_DNA"/>
</dbReference>
<dbReference type="Proteomes" id="UP001054837">
    <property type="component" value="Unassembled WGS sequence"/>
</dbReference>
<comment type="caution">
    <text evidence="2">The sequence shown here is derived from an EMBL/GenBank/DDBJ whole genome shotgun (WGS) entry which is preliminary data.</text>
</comment>
<dbReference type="AlphaFoldDB" id="A0AAV4NVN3"/>